<evidence type="ECO:0000313" key="2">
    <source>
        <dbReference type="Proteomes" id="UP000596661"/>
    </source>
</evidence>
<dbReference type="Gramene" id="evm.model.02.241">
    <property type="protein sequence ID" value="cds.evm.model.02.241"/>
    <property type="gene ID" value="evm.TU.02.241"/>
</dbReference>
<sequence>MEGPKSCPNPTSITVKLSLKDGEPFEDATLYRSIFGALQYLSLTRPDVAFIIKNLSQFIHAPTATHWEACKHLLRYLKGTLSKGLWLKPSDSLILHDYSDEDWASCIDDRRSTRGYVMFLGETLVPGLPRNNKLWPDPAQKVNFVLLLMLQLKFNC</sequence>
<dbReference type="InterPro" id="IPR043502">
    <property type="entry name" value="DNA/RNA_pol_sf"/>
</dbReference>
<dbReference type="OMA" id="ATHWEAC"/>
<name>A0A803NXI7_CANSA</name>
<keyword evidence="2" id="KW-1185">Reference proteome</keyword>
<organism evidence="1 2">
    <name type="scientific">Cannabis sativa</name>
    <name type="common">Hemp</name>
    <name type="synonym">Marijuana</name>
    <dbReference type="NCBI Taxonomy" id="3483"/>
    <lineage>
        <taxon>Eukaryota</taxon>
        <taxon>Viridiplantae</taxon>
        <taxon>Streptophyta</taxon>
        <taxon>Embryophyta</taxon>
        <taxon>Tracheophyta</taxon>
        <taxon>Spermatophyta</taxon>
        <taxon>Magnoliopsida</taxon>
        <taxon>eudicotyledons</taxon>
        <taxon>Gunneridae</taxon>
        <taxon>Pentapetalae</taxon>
        <taxon>rosids</taxon>
        <taxon>fabids</taxon>
        <taxon>Rosales</taxon>
        <taxon>Cannabaceae</taxon>
        <taxon>Cannabis</taxon>
    </lineage>
</organism>
<dbReference type="Proteomes" id="UP000596661">
    <property type="component" value="Chromosome 2"/>
</dbReference>
<reference evidence="1" key="1">
    <citation type="submission" date="2018-11" db="EMBL/GenBank/DDBJ databases">
        <authorList>
            <person name="Grassa J C."/>
        </authorList>
    </citation>
    <scope>NUCLEOTIDE SEQUENCE [LARGE SCALE GENOMIC DNA]</scope>
</reference>
<dbReference type="SUPFAM" id="SSF56672">
    <property type="entry name" value="DNA/RNA polymerases"/>
    <property type="match status" value="1"/>
</dbReference>
<dbReference type="PANTHER" id="PTHR11439">
    <property type="entry name" value="GAG-POL-RELATED RETROTRANSPOSON"/>
    <property type="match status" value="1"/>
</dbReference>
<protein>
    <submittedName>
        <fullName evidence="1">Uncharacterized protein</fullName>
    </submittedName>
</protein>
<evidence type="ECO:0000313" key="1">
    <source>
        <dbReference type="EnsemblPlants" id="cds.evm.model.02.241"/>
    </source>
</evidence>
<dbReference type="EnsemblPlants" id="evm.model.02.241">
    <property type="protein sequence ID" value="cds.evm.model.02.241"/>
    <property type="gene ID" value="evm.TU.02.241"/>
</dbReference>
<dbReference type="PANTHER" id="PTHR11439:SF463">
    <property type="entry name" value="REVERSE TRANSCRIPTASE TY1_COPIA-TYPE DOMAIN-CONTAINING PROTEIN"/>
    <property type="match status" value="1"/>
</dbReference>
<dbReference type="EMBL" id="UZAU01000092">
    <property type="status" value="NOT_ANNOTATED_CDS"/>
    <property type="molecule type" value="Genomic_DNA"/>
</dbReference>
<dbReference type="AlphaFoldDB" id="A0A803NXI7"/>
<accession>A0A803NXI7</accession>
<proteinExistence type="predicted"/>
<reference evidence="1" key="2">
    <citation type="submission" date="2021-03" db="UniProtKB">
        <authorList>
            <consortium name="EnsemblPlants"/>
        </authorList>
    </citation>
    <scope>IDENTIFICATION</scope>
</reference>